<name>A0A0F9CR01_9ZZZZ</name>
<sequence>DYKIATKDTVDWYLKNKWLESEY</sequence>
<reference evidence="1" key="1">
    <citation type="journal article" date="2015" name="Nature">
        <title>Complex archaea that bridge the gap between prokaryotes and eukaryotes.</title>
        <authorList>
            <person name="Spang A."/>
            <person name="Saw J.H."/>
            <person name="Jorgensen S.L."/>
            <person name="Zaremba-Niedzwiedzka K."/>
            <person name="Martijn J."/>
            <person name="Lind A.E."/>
            <person name="van Eijk R."/>
            <person name="Schleper C."/>
            <person name="Guy L."/>
            <person name="Ettema T.J."/>
        </authorList>
    </citation>
    <scope>NUCLEOTIDE SEQUENCE</scope>
</reference>
<dbReference type="AlphaFoldDB" id="A0A0F9CR01"/>
<proteinExistence type="predicted"/>
<evidence type="ECO:0000313" key="1">
    <source>
        <dbReference type="EMBL" id="KKL51783.1"/>
    </source>
</evidence>
<accession>A0A0F9CR01</accession>
<comment type="caution">
    <text evidence="1">The sequence shown here is derived from an EMBL/GenBank/DDBJ whole genome shotgun (WGS) entry which is preliminary data.</text>
</comment>
<feature type="non-terminal residue" evidence="1">
    <location>
        <position position="1"/>
    </location>
</feature>
<dbReference type="EMBL" id="LAZR01032128">
    <property type="protein sequence ID" value="KKL51783.1"/>
    <property type="molecule type" value="Genomic_DNA"/>
</dbReference>
<gene>
    <name evidence="1" type="ORF">LCGC14_2292070</name>
</gene>
<organism evidence="1">
    <name type="scientific">marine sediment metagenome</name>
    <dbReference type="NCBI Taxonomy" id="412755"/>
    <lineage>
        <taxon>unclassified sequences</taxon>
        <taxon>metagenomes</taxon>
        <taxon>ecological metagenomes</taxon>
    </lineage>
</organism>
<protein>
    <submittedName>
        <fullName evidence="1">Uncharacterized protein</fullName>
    </submittedName>
</protein>